<accession>A0A1U7JCC2</accession>
<dbReference type="Proteomes" id="UP000185783">
    <property type="component" value="Unassembled WGS sequence"/>
</dbReference>
<name>A0A1U7JCC2_9HYPH</name>
<sequence length="93" mass="9985">MRFRALGVPDSVSGTKWGAGFFMRPRFPEPSIAFSSAVMPDLLRPPDSRGFAGVCLCWFGSRLGGRDDLCGVSPLGSGLVVLREHEERSAGSL</sequence>
<comment type="caution">
    <text evidence="1">The sequence shown here is derived from an EMBL/GenBank/DDBJ whole genome shotgun (WGS) entry which is preliminary data.</text>
</comment>
<dbReference type="AlphaFoldDB" id="A0A1U7JCC2"/>
<organism evidence="1 2">
    <name type="scientific">Pseudovibrio exalbescens</name>
    <dbReference type="NCBI Taxonomy" id="197461"/>
    <lineage>
        <taxon>Bacteria</taxon>
        <taxon>Pseudomonadati</taxon>
        <taxon>Pseudomonadota</taxon>
        <taxon>Alphaproteobacteria</taxon>
        <taxon>Hyphomicrobiales</taxon>
        <taxon>Stappiaceae</taxon>
        <taxon>Pseudovibrio</taxon>
    </lineage>
</organism>
<evidence type="ECO:0000313" key="2">
    <source>
        <dbReference type="Proteomes" id="UP000185783"/>
    </source>
</evidence>
<dbReference type="EMBL" id="LVVZ01000049">
    <property type="protein sequence ID" value="OKL42355.1"/>
    <property type="molecule type" value="Genomic_DNA"/>
</dbReference>
<gene>
    <name evidence="1" type="ORF">A3843_00625</name>
</gene>
<protein>
    <submittedName>
        <fullName evidence="1">Uncharacterized protein</fullName>
    </submittedName>
</protein>
<reference evidence="1 2" key="1">
    <citation type="submission" date="2016-03" db="EMBL/GenBank/DDBJ databases">
        <title>Genome sequence of Nesiotobacter sp. nov., a moderately halophilic alphaproteobacterium isolated from the Yellow Sea, China.</title>
        <authorList>
            <person name="Zhang G."/>
            <person name="Zhang R."/>
        </authorList>
    </citation>
    <scope>NUCLEOTIDE SEQUENCE [LARGE SCALE GENOMIC DNA]</scope>
    <source>
        <strain evidence="1 2">WB1-6</strain>
    </source>
</reference>
<keyword evidence="2" id="KW-1185">Reference proteome</keyword>
<evidence type="ECO:0000313" key="1">
    <source>
        <dbReference type="EMBL" id="OKL42355.1"/>
    </source>
</evidence>
<proteinExistence type="predicted"/>